<dbReference type="SUPFAM" id="SSF141868">
    <property type="entry name" value="EAL domain-like"/>
    <property type="match status" value="1"/>
</dbReference>
<protein>
    <submittedName>
        <fullName evidence="2">Diguanylate phosphodiesterase</fullName>
    </submittedName>
</protein>
<evidence type="ECO:0000313" key="2">
    <source>
        <dbReference type="EMBL" id="AEI10966.1"/>
    </source>
</evidence>
<gene>
    <name evidence="2" type="ordered locus">Celgi_0444</name>
</gene>
<dbReference type="InterPro" id="IPR035919">
    <property type="entry name" value="EAL_sf"/>
</dbReference>
<dbReference type="KEGG" id="cga:Celgi_0444"/>
<feature type="domain" description="HDOD" evidence="1">
    <location>
        <begin position="195"/>
        <end position="369"/>
    </location>
</feature>
<dbReference type="RefSeq" id="WP_013882491.1">
    <property type="nucleotide sequence ID" value="NC_015671.1"/>
</dbReference>
<dbReference type="PROSITE" id="PS51833">
    <property type="entry name" value="HDOD"/>
    <property type="match status" value="1"/>
</dbReference>
<keyword evidence="3" id="KW-1185">Reference proteome</keyword>
<dbReference type="Pfam" id="PF08668">
    <property type="entry name" value="HDOD"/>
    <property type="match status" value="1"/>
</dbReference>
<sequence length="394" mass="41375">MPAAVIQRQALVHADGSLFGYAVHARVDDASPLMTPAAEDRLVAAEYARVDLADVVGDHAVVLRATTPMLRGEDAVPDAPRSLVLEVPAGWVKHAYAEESLATMRELGYGVALGSYTDTLAQRALLPLADMVKIDLRHDPDRLAERIAQVQDAGAWTVGLHGDTRERAALARDLGCDLVQAPLLRRQEAGAGRALTAGEGMHLELVRLLAQPMPDHAEVTRAVGIDPELSMRVLRSVNSSSTGIRHHVDSLSRAVGLLGPQRLSALVSSSMLAQQPAAVDVLWTVITRALATWRLSGHEVGYTVGLLSGVTAALDISVESVVAQSGVSPDVAAALRQEGGPYGAALEAALAHEAADDDAIRAVGFQPGDVARVYLDAMPEALSSAAQMAAPLAA</sequence>
<dbReference type="EMBL" id="CP002665">
    <property type="protein sequence ID" value="AEI10966.1"/>
    <property type="molecule type" value="Genomic_DNA"/>
</dbReference>
<accession>F8A5E9</accession>
<dbReference type="OrthoDB" id="4814985at2"/>
<dbReference type="AlphaFoldDB" id="F8A5E9"/>
<evidence type="ECO:0000259" key="1">
    <source>
        <dbReference type="PROSITE" id="PS51833"/>
    </source>
</evidence>
<name>F8A5E9_CELGA</name>
<dbReference type="SUPFAM" id="SSF109604">
    <property type="entry name" value="HD-domain/PDEase-like"/>
    <property type="match status" value="1"/>
</dbReference>
<dbReference type="HOGENOM" id="CLU_680937_0_0_11"/>
<dbReference type="InterPro" id="IPR013976">
    <property type="entry name" value="HDOD"/>
</dbReference>
<dbReference type="Gene3D" id="1.10.3210.10">
    <property type="entry name" value="Hypothetical protein af1432"/>
    <property type="match status" value="1"/>
</dbReference>
<reference evidence="3" key="1">
    <citation type="submission" date="2011-04" db="EMBL/GenBank/DDBJ databases">
        <title>Complete sequence of Cellvibrio gilvus ATCC 13127.</title>
        <authorList>
            <person name="Lucas S."/>
            <person name="Han J."/>
            <person name="Lapidus A."/>
            <person name="Cheng J.-F."/>
            <person name="Goodwin L."/>
            <person name="Pitluck S."/>
            <person name="Peters L."/>
            <person name="Munk A."/>
            <person name="Detter J.C."/>
            <person name="Han C."/>
            <person name="Tapia R."/>
            <person name="Land M."/>
            <person name="Hauser L."/>
            <person name="Kyrpides N."/>
            <person name="Ivanova N."/>
            <person name="Ovchinnikova G."/>
            <person name="Pagani I."/>
            <person name="Mead D."/>
            <person name="Brumm P."/>
            <person name="Woyke T."/>
        </authorList>
    </citation>
    <scope>NUCLEOTIDE SEQUENCE [LARGE SCALE GENOMIC DNA]</scope>
    <source>
        <strain evidence="3">ATCC 13127 / NRRL B-14078</strain>
    </source>
</reference>
<proteinExistence type="predicted"/>
<evidence type="ECO:0000313" key="3">
    <source>
        <dbReference type="Proteomes" id="UP000000485"/>
    </source>
</evidence>
<dbReference type="eggNOG" id="COG3434">
    <property type="taxonomic scope" value="Bacteria"/>
</dbReference>
<dbReference type="Proteomes" id="UP000000485">
    <property type="component" value="Chromosome"/>
</dbReference>
<dbReference type="STRING" id="593907.Celgi_0444"/>
<organism evidence="2 3">
    <name type="scientific">Cellulomonas gilvus (strain ATCC 13127 / NRRL B-14078)</name>
    <name type="common">Cellvibrio gilvus</name>
    <dbReference type="NCBI Taxonomy" id="593907"/>
    <lineage>
        <taxon>Bacteria</taxon>
        <taxon>Bacillati</taxon>
        <taxon>Actinomycetota</taxon>
        <taxon>Actinomycetes</taxon>
        <taxon>Micrococcales</taxon>
        <taxon>Cellulomonadaceae</taxon>
        <taxon>Cellulomonas</taxon>
    </lineage>
</organism>